<keyword evidence="2 5" id="KW-0808">Transferase</keyword>
<comment type="subcellular location">
    <subcellularLocation>
        <location evidence="5">Cytoplasm</location>
    </subcellularLocation>
    <subcellularLocation>
        <location evidence="1">Membrane</location>
    </subcellularLocation>
</comment>
<keyword evidence="7" id="KW-1185">Reference proteome</keyword>
<dbReference type="Proteomes" id="UP000245391">
    <property type="component" value="Unassembled WGS sequence"/>
</dbReference>
<dbReference type="Pfam" id="PF02348">
    <property type="entry name" value="CTP_transf_3"/>
    <property type="match status" value="1"/>
</dbReference>
<dbReference type="GO" id="GO:0033468">
    <property type="term" value="P:CMP-keto-3-deoxy-D-manno-octulosonic acid biosynthetic process"/>
    <property type="evidence" value="ECO:0007669"/>
    <property type="project" value="UniProtKB-UniRule"/>
</dbReference>
<proteinExistence type="inferred from homology"/>
<sequence>MSDKNSKSLLGDLGIIGIIPARYASTRFPGKPLVDIAGKSMIQRVYEQAMKAESLSKVVIATDDERIAEEVKRFGGEYIFTASTHQSGTDRCAEVAEQLPEYDIVINIQGDEPFIEPAQIDLLASCFTEEKVQLATLIKSIESQESVYNPNSPKVVIDVNGRAIYFSRSPIPFIRNGEPGVWAEKHQFYKHVGIYGYRSESLKAITKLPPSSLEIAESLEQLRWIENGFYIQTKVTDLETVAIDTPEDLKKLNKLLKALKLE</sequence>
<evidence type="ECO:0000256" key="2">
    <source>
        <dbReference type="ARBA" id="ARBA00022679"/>
    </source>
</evidence>
<comment type="caution">
    <text evidence="6">The sequence shown here is derived from an EMBL/GenBank/DDBJ whole genome shotgun (WGS) entry which is preliminary data.</text>
</comment>
<dbReference type="PANTHER" id="PTHR42866">
    <property type="entry name" value="3-DEOXY-MANNO-OCTULOSONATE CYTIDYLYLTRANSFERASE"/>
    <property type="match status" value="1"/>
</dbReference>
<dbReference type="UniPathway" id="UPA00358">
    <property type="reaction ID" value="UER00476"/>
</dbReference>
<dbReference type="SUPFAM" id="SSF53448">
    <property type="entry name" value="Nucleotide-diphospho-sugar transferases"/>
    <property type="match status" value="1"/>
</dbReference>
<protein>
    <recommendedName>
        <fullName evidence="5">3-deoxy-manno-octulosonate cytidylyltransferase</fullName>
        <ecNumber evidence="5">2.7.7.38</ecNumber>
    </recommendedName>
    <alternativeName>
        <fullName evidence="5">CMP-2-keto-3-deoxyoctulosonic acid synthase</fullName>
        <shortName evidence="5">CKS</shortName>
        <shortName evidence="5">CMP-KDO synthase</shortName>
    </alternativeName>
</protein>
<dbReference type="Gene3D" id="3.90.550.10">
    <property type="entry name" value="Spore Coat Polysaccharide Biosynthesis Protein SpsA, Chain A"/>
    <property type="match status" value="1"/>
</dbReference>
<evidence type="ECO:0000313" key="7">
    <source>
        <dbReference type="Proteomes" id="UP000245391"/>
    </source>
</evidence>
<evidence type="ECO:0000256" key="4">
    <source>
        <dbReference type="ARBA" id="ARBA00022985"/>
    </source>
</evidence>
<evidence type="ECO:0000256" key="1">
    <source>
        <dbReference type="ARBA" id="ARBA00004370"/>
    </source>
</evidence>
<dbReference type="EMBL" id="QGNY01000001">
    <property type="protein sequence ID" value="PWS33711.1"/>
    <property type="molecule type" value="Genomic_DNA"/>
</dbReference>
<dbReference type="PANTHER" id="PTHR42866:SF2">
    <property type="entry name" value="3-DEOXY-MANNO-OCTULOSONATE CYTIDYLYLTRANSFERASE, MITOCHONDRIAL"/>
    <property type="match status" value="1"/>
</dbReference>
<dbReference type="InterPro" id="IPR004528">
    <property type="entry name" value="KdsB"/>
</dbReference>
<keyword evidence="5" id="KW-0963">Cytoplasm</keyword>
<dbReference type="OrthoDB" id="9815559at2"/>
<dbReference type="AlphaFoldDB" id="A0A317F3G1"/>
<gene>
    <name evidence="5 6" type="primary">kdsB</name>
    <name evidence="6" type="ORF">DF947_03615</name>
</gene>
<reference evidence="7" key="1">
    <citation type="submission" date="2018-05" db="EMBL/GenBank/DDBJ databases">
        <title>Pedobacter paludis sp. nov., isolated from wetland soil.</title>
        <authorList>
            <person name="Zhang Y."/>
        </authorList>
    </citation>
    <scope>NUCLEOTIDE SEQUENCE [LARGE SCALE GENOMIC DNA]</scope>
    <source>
        <strain evidence="7">R-8</strain>
    </source>
</reference>
<dbReference type="RefSeq" id="WP_109928292.1">
    <property type="nucleotide sequence ID" value="NZ_QGNY01000001.1"/>
</dbReference>
<dbReference type="CDD" id="cd02517">
    <property type="entry name" value="CMP-KDO-Synthetase"/>
    <property type="match status" value="1"/>
</dbReference>
<dbReference type="InterPro" id="IPR029044">
    <property type="entry name" value="Nucleotide-diphossugar_trans"/>
</dbReference>
<name>A0A317F3G1_9SPHI</name>
<comment type="pathway">
    <text evidence="5">Nucleotide-sugar biosynthesis; CMP-3-deoxy-D-manno-octulosonate biosynthesis; CMP-3-deoxy-D-manno-octulosonate from 3-deoxy-D-manno-octulosonate and CTP: step 1/1.</text>
</comment>
<dbReference type="FunFam" id="3.90.550.10:FF:000011">
    <property type="entry name" value="3-deoxy-manno-octulosonate cytidylyltransferase"/>
    <property type="match status" value="1"/>
</dbReference>
<dbReference type="GO" id="GO:0016020">
    <property type="term" value="C:membrane"/>
    <property type="evidence" value="ECO:0007669"/>
    <property type="project" value="UniProtKB-SubCell"/>
</dbReference>
<dbReference type="GO" id="GO:0005829">
    <property type="term" value="C:cytosol"/>
    <property type="evidence" value="ECO:0007669"/>
    <property type="project" value="TreeGrafter"/>
</dbReference>
<comment type="similarity">
    <text evidence="5">Belongs to the KdsB family.</text>
</comment>
<dbReference type="NCBIfam" id="NF003950">
    <property type="entry name" value="PRK05450.1-3"/>
    <property type="match status" value="1"/>
</dbReference>
<evidence type="ECO:0000313" key="6">
    <source>
        <dbReference type="EMBL" id="PWS33711.1"/>
    </source>
</evidence>
<evidence type="ECO:0000256" key="3">
    <source>
        <dbReference type="ARBA" id="ARBA00022695"/>
    </source>
</evidence>
<accession>A0A317F3G1</accession>
<comment type="catalytic activity">
    <reaction evidence="5">
        <text>3-deoxy-alpha-D-manno-oct-2-ulosonate + CTP = CMP-3-deoxy-beta-D-manno-octulosonate + diphosphate</text>
        <dbReference type="Rhea" id="RHEA:23448"/>
        <dbReference type="ChEBI" id="CHEBI:33019"/>
        <dbReference type="ChEBI" id="CHEBI:37563"/>
        <dbReference type="ChEBI" id="CHEBI:85986"/>
        <dbReference type="ChEBI" id="CHEBI:85987"/>
        <dbReference type="EC" id="2.7.7.38"/>
    </reaction>
</comment>
<dbReference type="InterPro" id="IPR003329">
    <property type="entry name" value="Cytidylyl_trans"/>
</dbReference>
<dbReference type="GO" id="GO:0008690">
    <property type="term" value="F:3-deoxy-manno-octulosonate cytidylyltransferase activity"/>
    <property type="evidence" value="ECO:0007669"/>
    <property type="project" value="UniProtKB-UniRule"/>
</dbReference>
<organism evidence="6 7">
    <name type="scientific">Pedobacter paludis</name>
    <dbReference type="NCBI Taxonomy" id="2203212"/>
    <lineage>
        <taxon>Bacteria</taxon>
        <taxon>Pseudomonadati</taxon>
        <taxon>Bacteroidota</taxon>
        <taxon>Sphingobacteriia</taxon>
        <taxon>Sphingobacteriales</taxon>
        <taxon>Sphingobacteriaceae</taxon>
        <taxon>Pedobacter</taxon>
    </lineage>
</organism>
<evidence type="ECO:0000256" key="5">
    <source>
        <dbReference type="HAMAP-Rule" id="MF_00057"/>
    </source>
</evidence>
<dbReference type="HAMAP" id="MF_00057">
    <property type="entry name" value="KdsB"/>
    <property type="match status" value="1"/>
</dbReference>
<dbReference type="NCBIfam" id="NF003952">
    <property type="entry name" value="PRK05450.1-5"/>
    <property type="match status" value="1"/>
</dbReference>
<dbReference type="NCBIfam" id="NF009905">
    <property type="entry name" value="PRK13368.1"/>
    <property type="match status" value="1"/>
</dbReference>
<keyword evidence="3 5" id="KW-0548">Nucleotidyltransferase</keyword>
<comment type="function">
    <text evidence="5">Activates KDO (a required 8-carbon sugar) for incorporation into bacterial lipopolysaccharide in Gram-negative bacteria.</text>
</comment>
<dbReference type="NCBIfam" id="TIGR00466">
    <property type="entry name" value="kdsB"/>
    <property type="match status" value="1"/>
</dbReference>
<keyword evidence="4 5" id="KW-0448">Lipopolysaccharide biosynthesis</keyword>
<dbReference type="EC" id="2.7.7.38" evidence="5"/>
<dbReference type="GO" id="GO:0009103">
    <property type="term" value="P:lipopolysaccharide biosynthetic process"/>
    <property type="evidence" value="ECO:0007669"/>
    <property type="project" value="UniProtKB-UniRule"/>
</dbReference>